<dbReference type="InterPro" id="IPR008509">
    <property type="entry name" value="MOT2/MFSD5"/>
</dbReference>
<dbReference type="GO" id="GO:0006811">
    <property type="term" value="P:monoatomic ion transport"/>
    <property type="evidence" value="ECO:0007669"/>
    <property type="project" value="UniProtKB-KW"/>
</dbReference>
<keyword evidence="6 12" id="KW-0812">Transmembrane</keyword>
<comment type="caution">
    <text evidence="14">The sequence shown here is derived from an EMBL/GenBank/DDBJ whole genome shotgun (WGS) entry which is preliminary data.</text>
</comment>
<feature type="chain" id="PRO_5043040002" description="Molybdate-anion transporter" evidence="13">
    <location>
        <begin position="24"/>
        <end position="222"/>
    </location>
</feature>
<dbReference type="PANTHER" id="PTHR23516">
    <property type="entry name" value="SAM (S-ADENOSYL METHIONINE) TRANSPORTER"/>
    <property type="match status" value="1"/>
</dbReference>
<feature type="transmembrane region" description="Helical" evidence="12">
    <location>
        <begin position="130"/>
        <end position="155"/>
    </location>
</feature>
<dbReference type="Pfam" id="PF05631">
    <property type="entry name" value="MFS_5"/>
    <property type="match status" value="1"/>
</dbReference>
<protein>
    <recommendedName>
        <fullName evidence="3">Molybdate-anion transporter</fullName>
    </recommendedName>
    <alternativeName>
        <fullName evidence="10">Major facilitator superfamily domain-containing protein 5</fullName>
    </alternativeName>
    <alternativeName>
        <fullName evidence="11">Molybdate transporter 2 homolog</fullName>
    </alternativeName>
</protein>
<evidence type="ECO:0000256" key="8">
    <source>
        <dbReference type="ARBA" id="ARBA00023065"/>
    </source>
</evidence>
<organism evidence="14 15">
    <name type="scientific">Dillenia turbinata</name>
    <dbReference type="NCBI Taxonomy" id="194707"/>
    <lineage>
        <taxon>Eukaryota</taxon>
        <taxon>Viridiplantae</taxon>
        <taxon>Streptophyta</taxon>
        <taxon>Embryophyta</taxon>
        <taxon>Tracheophyta</taxon>
        <taxon>Spermatophyta</taxon>
        <taxon>Magnoliopsida</taxon>
        <taxon>eudicotyledons</taxon>
        <taxon>Gunneridae</taxon>
        <taxon>Pentapetalae</taxon>
        <taxon>Dilleniales</taxon>
        <taxon>Dilleniaceae</taxon>
        <taxon>Dillenia</taxon>
    </lineage>
</organism>
<evidence type="ECO:0000256" key="11">
    <source>
        <dbReference type="ARBA" id="ARBA00032555"/>
    </source>
</evidence>
<evidence type="ECO:0000313" key="15">
    <source>
        <dbReference type="Proteomes" id="UP001370490"/>
    </source>
</evidence>
<evidence type="ECO:0000256" key="2">
    <source>
        <dbReference type="ARBA" id="ARBA00004651"/>
    </source>
</evidence>
<keyword evidence="8" id="KW-0406">Ion transport</keyword>
<reference evidence="14 15" key="1">
    <citation type="submission" date="2023-12" db="EMBL/GenBank/DDBJ databases">
        <title>A high-quality genome assembly for Dillenia turbinata (Dilleniales).</title>
        <authorList>
            <person name="Chanderbali A."/>
        </authorList>
    </citation>
    <scope>NUCLEOTIDE SEQUENCE [LARGE SCALE GENOMIC DNA]</scope>
    <source>
        <strain evidence="14">LSX21</strain>
        <tissue evidence="14">Leaf</tissue>
    </source>
</reference>
<keyword evidence="7 12" id="KW-1133">Transmembrane helix</keyword>
<name>A0AAN8VUC5_9MAGN</name>
<evidence type="ECO:0000313" key="14">
    <source>
        <dbReference type="EMBL" id="KAK6933567.1"/>
    </source>
</evidence>
<sequence>MHLPVKAFKLFLCTWYLFTPLDPESYLSCGADEKITLLGAIQSLFEGSIYTFVFFSIPALNPNDEEIPYGFIFATFMLASMLGSSIASQLLARGSPRVESYMQIVFVISYASLLLPIATNFLVAPSTVKGGSIFFAGCLQLFGFCTFEACVGIFWPSIMKMRSQYIPEEAKSTIMNFFRIPLNIFMCVVLYNLCHLTNLTKILLFLLDLSRLWFFALLKGPE</sequence>
<comment type="subcellular location">
    <subcellularLocation>
        <location evidence="2">Cell membrane</location>
        <topology evidence="2">Multi-pass membrane protein</topology>
    </subcellularLocation>
</comment>
<evidence type="ECO:0000256" key="4">
    <source>
        <dbReference type="ARBA" id="ARBA00022448"/>
    </source>
</evidence>
<feature type="transmembrane region" description="Helical" evidence="12">
    <location>
        <begin position="104"/>
        <end position="124"/>
    </location>
</feature>
<evidence type="ECO:0000256" key="7">
    <source>
        <dbReference type="ARBA" id="ARBA00022989"/>
    </source>
</evidence>
<dbReference type="GO" id="GO:0005886">
    <property type="term" value="C:plasma membrane"/>
    <property type="evidence" value="ECO:0007669"/>
    <property type="project" value="UniProtKB-SubCell"/>
</dbReference>
<gene>
    <name evidence="14" type="ORF">RJ641_036461</name>
</gene>
<dbReference type="EMBL" id="JBAMMX010000009">
    <property type="protein sequence ID" value="KAK6933567.1"/>
    <property type="molecule type" value="Genomic_DNA"/>
</dbReference>
<keyword evidence="13" id="KW-0732">Signal</keyword>
<evidence type="ECO:0000256" key="1">
    <source>
        <dbReference type="ARBA" id="ARBA00003019"/>
    </source>
</evidence>
<evidence type="ECO:0000256" key="13">
    <source>
        <dbReference type="SAM" id="SignalP"/>
    </source>
</evidence>
<comment type="function">
    <text evidence="1">Mediates high-affinity intracellular uptake of the rare oligo-element molybdenum.</text>
</comment>
<evidence type="ECO:0000256" key="10">
    <source>
        <dbReference type="ARBA" id="ARBA00030646"/>
    </source>
</evidence>
<keyword evidence="15" id="KW-1185">Reference proteome</keyword>
<dbReference type="Proteomes" id="UP001370490">
    <property type="component" value="Unassembled WGS sequence"/>
</dbReference>
<keyword evidence="4" id="KW-0813">Transport</keyword>
<evidence type="ECO:0000256" key="12">
    <source>
        <dbReference type="SAM" id="Phobius"/>
    </source>
</evidence>
<accession>A0AAN8VUC5</accession>
<proteinExistence type="predicted"/>
<feature type="transmembrane region" description="Helical" evidence="12">
    <location>
        <begin position="69"/>
        <end position="92"/>
    </location>
</feature>
<evidence type="ECO:0000256" key="3">
    <source>
        <dbReference type="ARBA" id="ARBA00021242"/>
    </source>
</evidence>
<keyword evidence="9 12" id="KW-0472">Membrane</keyword>
<dbReference type="AlphaFoldDB" id="A0AAN8VUC5"/>
<dbReference type="InterPro" id="IPR036259">
    <property type="entry name" value="MFS_trans_sf"/>
</dbReference>
<evidence type="ECO:0000256" key="5">
    <source>
        <dbReference type="ARBA" id="ARBA00022475"/>
    </source>
</evidence>
<evidence type="ECO:0000256" key="6">
    <source>
        <dbReference type="ARBA" id="ARBA00022692"/>
    </source>
</evidence>
<feature type="transmembrane region" description="Helical" evidence="12">
    <location>
        <begin position="35"/>
        <end position="57"/>
    </location>
</feature>
<evidence type="ECO:0000256" key="9">
    <source>
        <dbReference type="ARBA" id="ARBA00023136"/>
    </source>
</evidence>
<keyword evidence="5" id="KW-1003">Cell membrane</keyword>
<feature type="signal peptide" evidence="13">
    <location>
        <begin position="1"/>
        <end position="23"/>
    </location>
</feature>
<dbReference type="GO" id="GO:0015098">
    <property type="term" value="F:molybdate ion transmembrane transporter activity"/>
    <property type="evidence" value="ECO:0007669"/>
    <property type="project" value="InterPro"/>
</dbReference>
<dbReference type="PANTHER" id="PTHR23516:SF1">
    <property type="entry name" value="MOLYBDATE-ANION TRANSPORTER"/>
    <property type="match status" value="1"/>
</dbReference>
<dbReference type="SUPFAM" id="SSF103473">
    <property type="entry name" value="MFS general substrate transporter"/>
    <property type="match status" value="1"/>
</dbReference>